<dbReference type="SUPFAM" id="SSF46626">
    <property type="entry name" value="Cytochrome c"/>
    <property type="match status" value="1"/>
</dbReference>
<feature type="signal peptide" evidence="7">
    <location>
        <begin position="1"/>
        <end position="25"/>
    </location>
</feature>
<evidence type="ECO:0000313" key="10">
    <source>
        <dbReference type="Proteomes" id="UP000218272"/>
    </source>
</evidence>
<keyword evidence="2 6" id="KW-0349">Heme</keyword>
<evidence type="ECO:0000256" key="4">
    <source>
        <dbReference type="ARBA" id="ARBA00022982"/>
    </source>
</evidence>
<dbReference type="InterPro" id="IPR002327">
    <property type="entry name" value="Cyt_c_1A/1B"/>
</dbReference>
<evidence type="ECO:0000256" key="7">
    <source>
        <dbReference type="SAM" id="SignalP"/>
    </source>
</evidence>
<keyword evidence="5 6" id="KW-0408">Iron</keyword>
<keyword evidence="7" id="KW-0732">Signal</keyword>
<keyword evidence="10" id="KW-1185">Reference proteome</keyword>
<reference evidence="9 10" key="1">
    <citation type="submission" date="2016-10" db="EMBL/GenBank/DDBJ databases">
        <title>Complete Genome Sequence of the Nonylphenol-Degrading Bacterium Sphingobium cloacae JCM 10874T.</title>
        <authorList>
            <person name="Ootsuka M."/>
            <person name="Nishizawa T."/>
            <person name="Ohta H."/>
        </authorList>
    </citation>
    <scope>NUCLEOTIDE SEQUENCE [LARGE SCALE GENOMIC DNA]</scope>
    <source>
        <strain evidence="9 10">JCM 10874</strain>
    </source>
</reference>
<proteinExistence type="predicted"/>
<protein>
    <submittedName>
        <fullName evidence="9">Cytochrome C</fullName>
    </submittedName>
</protein>
<organism evidence="9 10">
    <name type="scientific">Sphingobium cloacae</name>
    <dbReference type="NCBI Taxonomy" id="120107"/>
    <lineage>
        <taxon>Bacteria</taxon>
        <taxon>Pseudomonadati</taxon>
        <taxon>Pseudomonadota</taxon>
        <taxon>Alphaproteobacteria</taxon>
        <taxon>Sphingomonadales</taxon>
        <taxon>Sphingomonadaceae</taxon>
        <taxon>Sphingobium</taxon>
    </lineage>
</organism>
<dbReference type="KEGG" id="sclo:SCLO_1006470"/>
<gene>
    <name evidence="9" type="ORF">SCLO_1006470</name>
</gene>
<evidence type="ECO:0000259" key="8">
    <source>
        <dbReference type="PROSITE" id="PS51007"/>
    </source>
</evidence>
<evidence type="ECO:0000256" key="1">
    <source>
        <dbReference type="ARBA" id="ARBA00022448"/>
    </source>
</evidence>
<evidence type="ECO:0000256" key="2">
    <source>
        <dbReference type="ARBA" id="ARBA00022617"/>
    </source>
</evidence>
<feature type="chain" id="PRO_5009112366" evidence="7">
    <location>
        <begin position="26"/>
        <end position="129"/>
    </location>
</feature>
<dbReference type="Proteomes" id="UP000218272">
    <property type="component" value="Chromosome SCLO_1"/>
</dbReference>
<dbReference type="AlphaFoldDB" id="A0A1E1EZJ8"/>
<evidence type="ECO:0000256" key="6">
    <source>
        <dbReference type="PROSITE-ProRule" id="PRU00433"/>
    </source>
</evidence>
<keyword evidence="1" id="KW-0813">Transport</keyword>
<dbReference type="GO" id="GO:0046872">
    <property type="term" value="F:metal ion binding"/>
    <property type="evidence" value="ECO:0007669"/>
    <property type="project" value="UniProtKB-KW"/>
</dbReference>
<name>A0A1E1EZJ8_9SPHN</name>
<dbReference type="Pfam" id="PF00034">
    <property type="entry name" value="Cytochrom_C"/>
    <property type="match status" value="1"/>
</dbReference>
<evidence type="ECO:0000313" key="9">
    <source>
        <dbReference type="EMBL" id="BAV63687.1"/>
    </source>
</evidence>
<dbReference type="GO" id="GO:0020037">
    <property type="term" value="F:heme binding"/>
    <property type="evidence" value="ECO:0007669"/>
    <property type="project" value="InterPro"/>
</dbReference>
<keyword evidence="3 6" id="KW-0479">Metal-binding</keyword>
<feature type="domain" description="Cytochrome c" evidence="8">
    <location>
        <begin position="28"/>
        <end position="127"/>
    </location>
</feature>
<dbReference type="PANTHER" id="PTHR11961">
    <property type="entry name" value="CYTOCHROME C"/>
    <property type="match status" value="1"/>
</dbReference>
<dbReference type="InterPro" id="IPR009056">
    <property type="entry name" value="Cyt_c-like_dom"/>
</dbReference>
<evidence type="ECO:0000256" key="3">
    <source>
        <dbReference type="ARBA" id="ARBA00022723"/>
    </source>
</evidence>
<dbReference type="GO" id="GO:0009055">
    <property type="term" value="F:electron transfer activity"/>
    <property type="evidence" value="ECO:0007669"/>
    <property type="project" value="InterPro"/>
</dbReference>
<sequence>MKPIAPFMGIVAFAAAALTAAPAMAQGGDAAKGKLVFLRCAVCHSVEPGVKKIGPSLAGLFGRTSGTVPGFVYSPAMQKAKIRWDAKTLDGFFARPSALVPGNKMVFAGIPNAADRANLIAYLAAATKK</sequence>
<dbReference type="InterPro" id="IPR036909">
    <property type="entry name" value="Cyt_c-like_dom_sf"/>
</dbReference>
<dbReference type="PRINTS" id="PR00604">
    <property type="entry name" value="CYTCHRMECIAB"/>
</dbReference>
<accession>A0A1E1EZJ8</accession>
<dbReference type="RefSeq" id="WP_066515908.1">
    <property type="nucleotide sequence ID" value="NZ_AP017655.1"/>
</dbReference>
<dbReference type="EMBL" id="AP017655">
    <property type="protein sequence ID" value="BAV63687.1"/>
    <property type="molecule type" value="Genomic_DNA"/>
</dbReference>
<keyword evidence="4" id="KW-0249">Electron transport</keyword>
<dbReference type="Gene3D" id="1.10.760.10">
    <property type="entry name" value="Cytochrome c-like domain"/>
    <property type="match status" value="1"/>
</dbReference>
<evidence type="ECO:0000256" key="5">
    <source>
        <dbReference type="ARBA" id="ARBA00023004"/>
    </source>
</evidence>
<dbReference type="PROSITE" id="PS51007">
    <property type="entry name" value="CYTC"/>
    <property type="match status" value="1"/>
</dbReference>